<protein>
    <recommendedName>
        <fullName evidence="3">Alpha/Beta hydrolase protein</fullName>
    </recommendedName>
</protein>
<evidence type="ECO:0008006" key="3">
    <source>
        <dbReference type="Google" id="ProtNLM"/>
    </source>
</evidence>
<dbReference type="InterPro" id="IPR008547">
    <property type="entry name" value="DUF829_TMEM53"/>
</dbReference>
<dbReference type="PANTHER" id="PTHR12265:SF0">
    <property type="entry name" value="EXPRESSED PROTEIN"/>
    <property type="match status" value="1"/>
</dbReference>
<accession>A0A1Y2I0X5</accession>
<keyword evidence="2" id="KW-1185">Reference proteome</keyword>
<reference evidence="1 2" key="1">
    <citation type="submission" date="2016-07" db="EMBL/GenBank/DDBJ databases">
        <title>Pervasive Adenine N6-methylation of Active Genes in Fungi.</title>
        <authorList>
            <consortium name="DOE Joint Genome Institute"/>
            <person name="Mondo S.J."/>
            <person name="Dannebaum R.O."/>
            <person name="Kuo R.C."/>
            <person name="Labutti K."/>
            <person name="Haridas S."/>
            <person name="Kuo A."/>
            <person name="Salamov A."/>
            <person name="Ahrendt S.R."/>
            <person name="Lipzen A."/>
            <person name="Sullivan W."/>
            <person name="Andreopoulos W.B."/>
            <person name="Clum A."/>
            <person name="Lindquist E."/>
            <person name="Daum C."/>
            <person name="Ramamoorthy G.K."/>
            <person name="Gryganskyi A."/>
            <person name="Culley D."/>
            <person name="Magnuson J.K."/>
            <person name="James T.Y."/>
            <person name="O'Malley M.A."/>
            <person name="Stajich J.E."/>
            <person name="Spatafora J.W."/>
            <person name="Visel A."/>
            <person name="Grigoriev I.V."/>
        </authorList>
    </citation>
    <scope>NUCLEOTIDE SEQUENCE [LARGE SCALE GENOMIC DNA]</scope>
    <source>
        <strain evidence="1 2">PL171</strain>
    </source>
</reference>
<sequence>MALTTSDTNSDQAVDVLLFGWADGHPAHVAKYASRTLPGPTRSSSRPKMTDFFLQSTHSIATSSARTGPALNFLETHGHLTATTTTSGQLEHTPRPLIAHCFSNGGRVLRPILYGMLLVVDVVVHRWLGVQPRLDVNCDTLLSHSDLVHVPKLVMYSSGDALVRPWHVEKFLDMLTPTAGDELVEVKVVGMGEHDKVVAYSIVNGRPTEVGKLVEAKVDRALPHGGLVSVVRFPKDSPHVQHLRKYPEEYRSAVARFIELTRI</sequence>
<organism evidence="1 2">
    <name type="scientific">Catenaria anguillulae PL171</name>
    <dbReference type="NCBI Taxonomy" id="765915"/>
    <lineage>
        <taxon>Eukaryota</taxon>
        <taxon>Fungi</taxon>
        <taxon>Fungi incertae sedis</taxon>
        <taxon>Blastocladiomycota</taxon>
        <taxon>Blastocladiomycetes</taxon>
        <taxon>Blastocladiales</taxon>
        <taxon>Catenariaceae</taxon>
        <taxon>Catenaria</taxon>
    </lineage>
</organism>
<proteinExistence type="predicted"/>
<name>A0A1Y2I0X5_9FUNG</name>
<evidence type="ECO:0000313" key="2">
    <source>
        <dbReference type="Proteomes" id="UP000193411"/>
    </source>
</evidence>
<dbReference type="OrthoDB" id="77878at2759"/>
<dbReference type="Proteomes" id="UP000193411">
    <property type="component" value="Unassembled WGS sequence"/>
</dbReference>
<dbReference type="AlphaFoldDB" id="A0A1Y2I0X5"/>
<dbReference type="PANTHER" id="PTHR12265">
    <property type="entry name" value="TRANSMEMBRANE PROTEIN 53"/>
    <property type="match status" value="1"/>
</dbReference>
<comment type="caution">
    <text evidence="1">The sequence shown here is derived from an EMBL/GenBank/DDBJ whole genome shotgun (WGS) entry which is preliminary data.</text>
</comment>
<dbReference type="EMBL" id="MCFL01000003">
    <property type="protein sequence ID" value="ORZ40516.1"/>
    <property type="molecule type" value="Genomic_DNA"/>
</dbReference>
<evidence type="ECO:0000313" key="1">
    <source>
        <dbReference type="EMBL" id="ORZ40516.1"/>
    </source>
</evidence>
<gene>
    <name evidence="1" type="ORF">BCR44DRAFT_1425234</name>
</gene>